<organism evidence="1 2">
    <name type="scientific">Leptospira kirschneri serovar Bulgarica str. Nikolaevo</name>
    <dbReference type="NCBI Taxonomy" id="1240687"/>
    <lineage>
        <taxon>Bacteria</taxon>
        <taxon>Pseudomonadati</taxon>
        <taxon>Spirochaetota</taxon>
        <taxon>Spirochaetia</taxon>
        <taxon>Leptospirales</taxon>
        <taxon>Leptospiraceae</taxon>
        <taxon>Leptospira</taxon>
    </lineage>
</organism>
<accession>M6F9R6</accession>
<dbReference type="PATRIC" id="fig|1240687.3.peg.862"/>
<evidence type="ECO:0000313" key="1">
    <source>
        <dbReference type="EMBL" id="EMK25488.1"/>
    </source>
</evidence>
<dbReference type="NCBIfam" id="TIGR02547">
    <property type="entry name" value="casA_cse1"/>
    <property type="match status" value="1"/>
</dbReference>
<dbReference type="RefSeq" id="WP_020762786.1">
    <property type="nucleotide sequence ID" value="NZ_ANCE01000052.1"/>
</dbReference>
<comment type="caution">
    <text evidence="1">The sequence shown here is derived from an EMBL/GenBank/DDBJ whole genome shotgun (WGS) entry which is preliminary data.</text>
</comment>
<protein>
    <submittedName>
        <fullName evidence="1">CRISPR-associated protein CasA/Cse1, type TIGR02547</fullName>
    </submittedName>
</protein>
<dbReference type="InterPro" id="IPR013381">
    <property type="entry name" value="CRISPR-assoc_prot_Cse1"/>
</dbReference>
<reference evidence="1 2" key="1">
    <citation type="submission" date="2013-01" db="EMBL/GenBank/DDBJ databases">
        <authorList>
            <person name="Harkins D.M."/>
            <person name="Durkin A.S."/>
            <person name="Brinkac L.M."/>
            <person name="Haft D.H."/>
            <person name="Selengut J.D."/>
            <person name="Sanka R."/>
            <person name="DePew J."/>
            <person name="Purushe J."/>
            <person name="Galloway R.L."/>
            <person name="Vinetz J.M."/>
            <person name="Sutton G.G."/>
            <person name="Nierman W.C."/>
            <person name="Fouts D.E."/>
        </authorList>
    </citation>
    <scope>NUCLEOTIDE SEQUENCE [LARGE SCALE GENOMIC DNA]</scope>
    <source>
        <strain evidence="1 2">Nikolaevo</strain>
    </source>
</reference>
<dbReference type="AlphaFoldDB" id="M6F9R6"/>
<evidence type="ECO:0000313" key="2">
    <source>
        <dbReference type="Proteomes" id="UP000011980"/>
    </source>
</evidence>
<proteinExistence type="predicted"/>
<dbReference type="Proteomes" id="UP000011980">
    <property type="component" value="Unassembled WGS sequence"/>
</dbReference>
<dbReference type="Pfam" id="PF09481">
    <property type="entry name" value="CRISPR_Cse1"/>
    <property type="match status" value="1"/>
</dbReference>
<name>M6F9R6_9LEPT</name>
<dbReference type="OrthoDB" id="3187690at2"/>
<sequence>MPQKKTQPKEEVKKSDQADFSFNLLTEPWLPVVISSNKEKQFLSLNEFLENAHTLERFDFSLPGLETAVIRFLVALVHIVGAPETLKEWEEKLLKGKFEKGFIKELNEKYFDKLDLFSKKDPFMQEATLRKSQEEADGIDRLINFFPYATNQVHWNHKFAESSFNLTSISPASAVSLLLFSHATMMAGGSGYKPGINGVPPLMILLKGKNLYNSILLNVLNGNFVNSLFDQKNLGKNATEFPVFKKGEISAEKINLQMGLLWKSRDLLLIPEESKDFICSLSGRNSKTLIRKVIFNPQSNFIKKESYWHDPAIIKVDLGNKGVKKLTVQNRDIPSWREYPSLINTQGRDGNKRKFFPPLVIQQLSTIQPSKKRPQGNILTLSLATDNKAKIFEISENEYFFHPSFIDNEDFIKIIEGFVSNIEQFQWKLQTALKISYKIKPGSSMNPPSFEASYWREIGSNFEESLRKLSNKEDINLIINDWNELLASHVRKTFYKHTEKLILNPKNLKQYQAGNKFLEKQIQTILLKHKRKSE</sequence>
<gene>
    <name evidence="1" type="primary">casA</name>
    <name evidence="1" type="ORF">LEP1GSC008_1083</name>
</gene>
<dbReference type="EMBL" id="ANCE01000052">
    <property type="protein sequence ID" value="EMK25488.1"/>
    <property type="molecule type" value="Genomic_DNA"/>
</dbReference>